<dbReference type="AlphaFoldDB" id="A0A059ACG6"/>
<proteinExistence type="predicted"/>
<accession>A0A059ACG6</accession>
<dbReference type="EMBL" id="KK198762">
    <property type="protein sequence ID" value="KCW51336.1"/>
    <property type="molecule type" value="Genomic_DNA"/>
</dbReference>
<reference evidence="1" key="1">
    <citation type="submission" date="2013-07" db="EMBL/GenBank/DDBJ databases">
        <title>The genome of Eucalyptus grandis.</title>
        <authorList>
            <person name="Schmutz J."/>
            <person name="Hayes R."/>
            <person name="Myburg A."/>
            <person name="Tuskan G."/>
            <person name="Grattapaglia D."/>
            <person name="Rokhsar D.S."/>
        </authorList>
    </citation>
    <scope>NUCLEOTIDE SEQUENCE</scope>
    <source>
        <tissue evidence="1">Leaf extractions</tissue>
    </source>
</reference>
<gene>
    <name evidence="1" type="ORF">EUGRSUZ_J00887</name>
</gene>
<protein>
    <submittedName>
        <fullName evidence="1">Uncharacterized protein</fullName>
    </submittedName>
</protein>
<organism evidence="1">
    <name type="scientific">Eucalyptus grandis</name>
    <name type="common">Flooded gum</name>
    <dbReference type="NCBI Taxonomy" id="71139"/>
    <lineage>
        <taxon>Eukaryota</taxon>
        <taxon>Viridiplantae</taxon>
        <taxon>Streptophyta</taxon>
        <taxon>Embryophyta</taxon>
        <taxon>Tracheophyta</taxon>
        <taxon>Spermatophyta</taxon>
        <taxon>Magnoliopsida</taxon>
        <taxon>eudicotyledons</taxon>
        <taxon>Gunneridae</taxon>
        <taxon>Pentapetalae</taxon>
        <taxon>rosids</taxon>
        <taxon>malvids</taxon>
        <taxon>Myrtales</taxon>
        <taxon>Myrtaceae</taxon>
        <taxon>Myrtoideae</taxon>
        <taxon>Eucalypteae</taxon>
        <taxon>Eucalyptus</taxon>
    </lineage>
</organism>
<sequence>MVLMAHMHGTYFEPNQWNSLNLQCNILSTLVLISSDKDKRFNIKGHCLFLSLSSEKVTRICSKNSVLKWRSKRQER</sequence>
<evidence type="ECO:0000313" key="1">
    <source>
        <dbReference type="EMBL" id="KCW51336.1"/>
    </source>
</evidence>
<dbReference type="InParanoid" id="A0A059ACG6"/>
<dbReference type="Gramene" id="KCW51336">
    <property type="protein sequence ID" value="KCW51336"/>
    <property type="gene ID" value="EUGRSUZ_J00887"/>
</dbReference>
<name>A0A059ACG6_EUCGR</name>